<reference evidence="1" key="1">
    <citation type="journal article" date="2021" name="Nat. Microbiol.">
        <title>Cocultivation of an ultrasmall environmental parasitic bacterium with lytic ability against bacteria associated with wastewater foams.</title>
        <authorList>
            <person name="Batinovic S."/>
            <person name="Rose J.J.A."/>
            <person name="Ratcliffe J."/>
            <person name="Seviour R.J."/>
            <person name="Petrovski S."/>
        </authorList>
    </citation>
    <scope>NUCLEOTIDE SEQUENCE</scope>
    <source>
        <strain evidence="1">CON9</strain>
    </source>
</reference>
<sequence length="63" mass="6896">MDDDEQMTEVEIDNMFERTQPIGSAINAIAQAELAVAAIEETPPAVQSRLDQVLRDVLGRPGE</sequence>
<keyword evidence="2" id="KW-1185">Reference proteome</keyword>
<dbReference type="EMBL" id="CP045809">
    <property type="protein sequence ID" value="QHN36861.1"/>
    <property type="molecule type" value="Genomic_DNA"/>
</dbReference>
<proteinExistence type="predicted"/>
<organism evidence="1 2">
    <name type="scientific">Gordonia pseudamarae</name>
    <dbReference type="NCBI Taxonomy" id="2831662"/>
    <lineage>
        <taxon>Bacteria</taxon>
        <taxon>Bacillati</taxon>
        <taxon>Actinomycetota</taxon>
        <taxon>Actinomycetes</taxon>
        <taxon>Mycobacteriales</taxon>
        <taxon>Gordoniaceae</taxon>
        <taxon>Gordonia</taxon>
    </lineage>
</organism>
<evidence type="ECO:0000313" key="1">
    <source>
        <dbReference type="EMBL" id="QHN36861.1"/>
    </source>
</evidence>
<protein>
    <submittedName>
        <fullName evidence="1">Uncharacterized protein</fullName>
    </submittedName>
</protein>
<accession>A0ABX6INI8</accession>
<dbReference type="Proteomes" id="UP001059836">
    <property type="component" value="Chromosome"/>
</dbReference>
<dbReference type="RefSeq" id="WP_260840138.1">
    <property type="nucleotide sequence ID" value="NZ_CP045809.1"/>
</dbReference>
<gene>
    <name evidence="1" type="ORF">GII31_20145</name>
</gene>
<evidence type="ECO:0000313" key="2">
    <source>
        <dbReference type="Proteomes" id="UP001059836"/>
    </source>
</evidence>
<name>A0ABX6INI8_9ACTN</name>